<reference evidence="1 2" key="1">
    <citation type="submission" date="2019-03" db="EMBL/GenBank/DDBJ databases">
        <title>Draft genome sequences of novel Actinobacteria.</title>
        <authorList>
            <person name="Sahin N."/>
            <person name="Ay H."/>
            <person name="Saygin H."/>
        </authorList>
    </citation>
    <scope>NUCLEOTIDE SEQUENCE [LARGE SCALE GENOMIC DNA]</scope>
    <source>
        <strain evidence="1 2">KC310</strain>
    </source>
</reference>
<gene>
    <name evidence="1" type="ORF">E1292_36420</name>
</gene>
<dbReference type="Proteomes" id="UP000295258">
    <property type="component" value="Unassembled WGS sequence"/>
</dbReference>
<accession>A0A4R4UZV9</accession>
<proteinExistence type="predicted"/>
<dbReference type="AlphaFoldDB" id="A0A4R4UZV9"/>
<organism evidence="1 2">
    <name type="scientific">Nonomuraea deserti</name>
    <dbReference type="NCBI Taxonomy" id="1848322"/>
    <lineage>
        <taxon>Bacteria</taxon>
        <taxon>Bacillati</taxon>
        <taxon>Actinomycetota</taxon>
        <taxon>Actinomycetes</taxon>
        <taxon>Streptosporangiales</taxon>
        <taxon>Streptosporangiaceae</taxon>
        <taxon>Nonomuraea</taxon>
    </lineage>
</organism>
<keyword evidence="2" id="KW-1185">Reference proteome</keyword>
<name>A0A4R4UZV9_9ACTN</name>
<protein>
    <submittedName>
        <fullName evidence="1">Uncharacterized protein</fullName>
    </submittedName>
</protein>
<dbReference type="EMBL" id="SMKO01000147">
    <property type="protein sequence ID" value="TDC97780.1"/>
    <property type="molecule type" value="Genomic_DNA"/>
</dbReference>
<evidence type="ECO:0000313" key="2">
    <source>
        <dbReference type="Proteomes" id="UP000295258"/>
    </source>
</evidence>
<evidence type="ECO:0000313" key="1">
    <source>
        <dbReference type="EMBL" id="TDC97780.1"/>
    </source>
</evidence>
<comment type="caution">
    <text evidence="1">The sequence shown here is derived from an EMBL/GenBank/DDBJ whole genome shotgun (WGS) entry which is preliminary data.</text>
</comment>
<dbReference type="RefSeq" id="WP_132601968.1">
    <property type="nucleotide sequence ID" value="NZ_SMKO01000147.1"/>
</dbReference>
<sequence>MSPKYRPHPDPAGILAGNRQRALEREGIPMYLALEDLTGSPVPPVGDAAVLAEGAELDGLLGHYAERLAPGAADDDLAELASVITVLARAHFDEKEDRA</sequence>